<evidence type="ECO:0000259" key="10">
    <source>
        <dbReference type="PROSITE" id="PS51068"/>
    </source>
</evidence>
<accession>A0A6J4H4P7</accession>
<dbReference type="PANTHER" id="PTHR42697">
    <property type="entry name" value="ENDONUCLEASE 8"/>
    <property type="match status" value="1"/>
</dbReference>
<gene>
    <name evidence="11" type="ORF">AVDCRST_MAG50-91</name>
</gene>
<dbReference type="GO" id="GO:0006284">
    <property type="term" value="P:base-excision repair"/>
    <property type="evidence" value="ECO:0007669"/>
    <property type="project" value="InterPro"/>
</dbReference>
<keyword evidence="11" id="KW-0255">Endonuclease</keyword>
<dbReference type="GO" id="GO:0140078">
    <property type="term" value="F:class I DNA-(apurinic or apyrimidinic site) endonuclease activity"/>
    <property type="evidence" value="ECO:0007669"/>
    <property type="project" value="UniProtKB-EC"/>
</dbReference>
<comment type="similarity">
    <text evidence="1">Belongs to the FPG family.</text>
</comment>
<dbReference type="Pfam" id="PF01149">
    <property type="entry name" value="Fapy_DNA_glyco"/>
    <property type="match status" value="1"/>
</dbReference>
<dbReference type="InterPro" id="IPR035937">
    <property type="entry name" value="FPG_N"/>
</dbReference>
<protein>
    <recommendedName>
        <fullName evidence="2">DNA-(apurinic or apyrimidinic site) lyase</fullName>
        <ecNumber evidence="2">4.2.99.18</ecNumber>
    </recommendedName>
</protein>
<evidence type="ECO:0000256" key="4">
    <source>
        <dbReference type="ARBA" id="ARBA00022801"/>
    </source>
</evidence>
<dbReference type="SUPFAM" id="SSF46946">
    <property type="entry name" value="S13-like H2TH domain"/>
    <property type="match status" value="1"/>
</dbReference>
<evidence type="ECO:0000256" key="8">
    <source>
        <dbReference type="ARBA" id="ARBA00023268"/>
    </source>
</evidence>
<keyword evidence="7" id="KW-0456">Lyase</keyword>
<dbReference type="PROSITE" id="PS51068">
    <property type="entry name" value="FPG_CAT"/>
    <property type="match status" value="1"/>
</dbReference>
<dbReference type="InterPro" id="IPR012319">
    <property type="entry name" value="FPG_cat"/>
</dbReference>
<keyword evidence="11" id="KW-0540">Nuclease</keyword>
<keyword evidence="4" id="KW-0378">Hydrolase</keyword>
<dbReference type="AlphaFoldDB" id="A0A6J4H4P7"/>
<dbReference type="GO" id="GO:0008270">
    <property type="term" value="F:zinc ion binding"/>
    <property type="evidence" value="ECO:0007669"/>
    <property type="project" value="InterPro"/>
</dbReference>
<dbReference type="CDD" id="cd08970">
    <property type="entry name" value="AcNei1_N"/>
    <property type="match status" value="1"/>
</dbReference>
<dbReference type="PANTHER" id="PTHR42697:SF1">
    <property type="entry name" value="ENDONUCLEASE 8"/>
    <property type="match status" value="1"/>
</dbReference>
<dbReference type="GO" id="GO:0000703">
    <property type="term" value="F:oxidized pyrimidine nucleobase lesion DNA N-glycosylase activity"/>
    <property type="evidence" value="ECO:0007669"/>
    <property type="project" value="TreeGrafter"/>
</dbReference>
<keyword evidence="3" id="KW-0227">DNA damage</keyword>
<evidence type="ECO:0000256" key="9">
    <source>
        <dbReference type="ARBA" id="ARBA00023295"/>
    </source>
</evidence>
<dbReference type="InterPro" id="IPR010979">
    <property type="entry name" value="Ribosomal_uS13-like_H2TH"/>
</dbReference>
<dbReference type="EMBL" id="CADCTF010000009">
    <property type="protein sequence ID" value="CAA9212451.1"/>
    <property type="molecule type" value="Genomic_DNA"/>
</dbReference>
<keyword evidence="6" id="KW-0234">DNA repair</keyword>
<name>A0A6J4H4P7_9ACTN</name>
<sequence length="252" mass="27283">MPEGHTLHRLARDQQELVGRRVAASSPQGRFAEGAARIDGRAVEQVGAVGKHLLQHFDGGLVVHTHLGMRGKALRFQPVSGEPLRQVRLRLHTGDLAWDLIAPATCELLTEGEVETLRSSLGPDPLAADSGAERAIANLRASGRSIGEALLDQSLIAGVGNVFRAEGLLRARLHPATPAAEIPLDRLRELWDVLQRMMRQAVDDAEIRPKLVYKQPVCLQCATEPATPVLHWDLRGRTAYACPSCQPAPAAA</sequence>
<organism evidence="11">
    <name type="scientific">uncultured Acidimicrobiales bacterium</name>
    <dbReference type="NCBI Taxonomy" id="310071"/>
    <lineage>
        <taxon>Bacteria</taxon>
        <taxon>Bacillati</taxon>
        <taxon>Actinomycetota</taxon>
        <taxon>Acidimicrobiia</taxon>
        <taxon>Acidimicrobiales</taxon>
        <taxon>environmental samples</taxon>
    </lineage>
</organism>
<keyword evidence="9" id="KW-0326">Glycosidase</keyword>
<reference evidence="11" key="1">
    <citation type="submission" date="2020-02" db="EMBL/GenBank/DDBJ databases">
        <authorList>
            <person name="Meier V. D."/>
        </authorList>
    </citation>
    <scope>NUCLEOTIDE SEQUENCE</scope>
    <source>
        <strain evidence="11">AVDCRST_MAG50</strain>
    </source>
</reference>
<dbReference type="SMART" id="SM01232">
    <property type="entry name" value="H2TH"/>
    <property type="match status" value="1"/>
</dbReference>
<dbReference type="EC" id="4.2.99.18" evidence="2"/>
<evidence type="ECO:0000256" key="6">
    <source>
        <dbReference type="ARBA" id="ARBA00023204"/>
    </source>
</evidence>
<dbReference type="Pfam" id="PF06831">
    <property type="entry name" value="H2TH"/>
    <property type="match status" value="1"/>
</dbReference>
<feature type="domain" description="Formamidopyrimidine-DNA glycosylase catalytic" evidence="10">
    <location>
        <begin position="2"/>
        <end position="93"/>
    </location>
</feature>
<evidence type="ECO:0000256" key="3">
    <source>
        <dbReference type="ARBA" id="ARBA00022763"/>
    </source>
</evidence>
<dbReference type="SMART" id="SM00898">
    <property type="entry name" value="Fapy_DNA_glyco"/>
    <property type="match status" value="1"/>
</dbReference>
<keyword evidence="8" id="KW-0511">Multifunctional enzyme</keyword>
<proteinExistence type="inferred from homology"/>
<dbReference type="SUPFAM" id="SSF81624">
    <property type="entry name" value="N-terminal domain of MutM-like DNA repair proteins"/>
    <property type="match status" value="1"/>
</dbReference>
<dbReference type="GO" id="GO:0003684">
    <property type="term" value="F:damaged DNA binding"/>
    <property type="evidence" value="ECO:0007669"/>
    <property type="project" value="InterPro"/>
</dbReference>
<evidence type="ECO:0000256" key="2">
    <source>
        <dbReference type="ARBA" id="ARBA00012720"/>
    </source>
</evidence>
<dbReference type="Gene3D" id="1.10.8.50">
    <property type="match status" value="1"/>
</dbReference>
<evidence type="ECO:0000256" key="1">
    <source>
        <dbReference type="ARBA" id="ARBA00009409"/>
    </source>
</evidence>
<keyword evidence="5" id="KW-0238">DNA-binding</keyword>
<dbReference type="InterPro" id="IPR015886">
    <property type="entry name" value="H2TH_FPG"/>
</dbReference>
<evidence type="ECO:0000256" key="5">
    <source>
        <dbReference type="ARBA" id="ARBA00023125"/>
    </source>
</evidence>
<evidence type="ECO:0000313" key="11">
    <source>
        <dbReference type="EMBL" id="CAA9212451.1"/>
    </source>
</evidence>
<evidence type="ECO:0000256" key="7">
    <source>
        <dbReference type="ARBA" id="ARBA00023239"/>
    </source>
</evidence>
<dbReference type="Gene3D" id="3.20.190.10">
    <property type="entry name" value="MutM-like, N-terminal"/>
    <property type="match status" value="1"/>
</dbReference>